<gene>
    <name evidence="1" type="ORF">AVDCRST_MAG86-3064</name>
</gene>
<dbReference type="AlphaFoldDB" id="A0A6J4VR75"/>
<reference evidence="1" key="1">
    <citation type="submission" date="2020-02" db="EMBL/GenBank/DDBJ databases">
        <authorList>
            <person name="Meier V. D."/>
        </authorList>
    </citation>
    <scope>NUCLEOTIDE SEQUENCE</scope>
    <source>
        <strain evidence="1">AVDCRST_MAG86</strain>
    </source>
</reference>
<proteinExistence type="predicted"/>
<protein>
    <recommendedName>
        <fullName evidence="2">DUF4145 domain-containing protein</fullName>
    </recommendedName>
</protein>
<evidence type="ECO:0000313" key="1">
    <source>
        <dbReference type="EMBL" id="CAA9582696.1"/>
    </source>
</evidence>
<name>A0A6J4VR75_9DEIN</name>
<evidence type="ECO:0008006" key="2">
    <source>
        <dbReference type="Google" id="ProtNLM"/>
    </source>
</evidence>
<organism evidence="1">
    <name type="scientific">uncultured Truepera sp</name>
    <dbReference type="NCBI Taxonomy" id="543023"/>
    <lineage>
        <taxon>Bacteria</taxon>
        <taxon>Thermotogati</taxon>
        <taxon>Deinococcota</taxon>
        <taxon>Deinococci</taxon>
        <taxon>Trueperales</taxon>
        <taxon>Trueperaceae</taxon>
        <taxon>Truepera</taxon>
        <taxon>environmental samples</taxon>
    </lineage>
</organism>
<sequence>MSCTNTKLDELLNPDLLRARLISASLYLAAYELLENSIVERIKIFLVIGFEVDNSADLATYRDEVLSRNKSPIYASLSWLLEQNAITKGDLKKYEAIKNCRNVVAHEMTSVIVGEVKTDYLEQFPIMIALLKKIETWWILNVDVPTNPEFDGVNVTEVDIMPGPVIVLQLLLNIALEEPETTN</sequence>
<dbReference type="EMBL" id="CADCWP010000276">
    <property type="protein sequence ID" value="CAA9582696.1"/>
    <property type="molecule type" value="Genomic_DNA"/>
</dbReference>
<accession>A0A6J4VR75</accession>